<dbReference type="InterPro" id="IPR002151">
    <property type="entry name" value="Kinesin_light"/>
</dbReference>
<feature type="repeat" description="TPR" evidence="10">
    <location>
        <begin position="274"/>
        <end position="307"/>
    </location>
</feature>
<feature type="repeat" description="TPR" evidence="10">
    <location>
        <begin position="316"/>
        <end position="349"/>
    </location>
</feature>
<comment type="subcellular location">
    <subcellularLocation>
        <location evidence="1">Cytoplasm</location>
        <location evidence="1">Cytoskeleton</location>
    </subcellularLocation>
</comment>
<keyword evidence="7" id="KW-0175">Coiled coil</keyword>
<protein>
    <recommendedName>
        <fullName evidence="11">CHAT domain-containing protein</fullName>
    </recommendedName>
</protein>
<dbReference type="STRING" id="394096.DB31_2189"/>
<name>A0A085W9N2_9BACT</name>
<evidence type="ECO:0000256" key="7">
    <source>
        <dbReference type="ARBA" id="ARBA00023054"/>
    </source>
</evidence>
<evidence type="ECO:0000256" key="1">
    <source>
        <dbReference type="ARBA" id="ARBA00004245"/>
    </source>
</evidence>
<feature type="repeat" description="TPR" evidence="10">
    <location>
        <begin position="148"/>
        <end position="181"/>
    </location>
</feature>
<evidence type="ECO:0000256" key="9">
    <source>
        <dbReference type="ARBA" id="ARBA00023212"/>
    </source>
</evidence>
<feature type="repeat" description="TPR" evidence="10">
    <location>
        <begin position="442"/>
        <end position="475"/>
    </location>
</feature>
<keyword evidence="5" id="KW-0677">Repeat</keyword>
<evidence type="ECO:0000313" key="13">
    <source>
        <dbReference type="Proteomes" id="UP000028725"/>
    </source>
</evidence>
<feature type="repeat" description="TPR" evidence="10">
    <location>
        <begin position="358"/>
        <end position="391"/>
    </location>
</feature>
<evidence type="ECO:0000313" key="12">
    <source>
        <dbReference type="EMBL" id="KFE64395.1"/>
    </source>
</evidence>
<dbReference type="Pfam" id="PF13424">
    <property type="entry name" value="TPR_12"/>
    <property type="match status" value="7"/>
</dbReference>
<dbReference type="GO" id="GO:0005874">
    <property type="term" value="C:microtubule"/>
    <property type="evidence" value="ECO:0007669"/>
    <property type="project" value="UniProtKB-KW"/>
</dbReference>
<accession>A0A085W9N2</accession>
<keyword evidence="3" id="KW-0963">Cytoplasm</keyword>
<organism evidence="12 13">
    <name type="scientific">Hyalangium minutum</name>
    <dbReference type="NCBI Taxonomy" id="394096"/>
    <lineage>
        <taxon>Bacteria</taxon>
        <taxon>Pseudomonadati</taxon>
        <taxon>Myxococcota</taxon>
        <taxon>Myxococcia</taxon>
        <taxon>Myxococcales</taxon>
        <taxon>Cystobacterineae</taxon>
        <taxon>Archangiaceae</taxon>
        <taxon>Hyalangium</taxon>
    </lineage>
</organism>
<dbReference type="PANTHER" id="PTHR45783">
    <property type="entry name" value="KINESIN LIGHT CHAIN"/>
    <property type="match status" value="1"/>
</dbReference>
<dbReference type="PATRIC" id="fig|394096.3.peg.6524"/>
<evidence type="ECO:0000256" key="8">
    <source>
        <dbReference type="ARBA" id="ARBA00023175"/>
    </source>
</evidence>
<comment type="similarity">
    <text evidence="2">Belongs to the kinesin light chain family.</text>
</comment>
<dbReference type="PRINTS" id="PR00381">
    <property type="entry name" value="KINESINLIGHT"/>
</dbReference>
<dbReference type="Proteomes" id="UP000028725">
    <property type="component" value="Unassembled WGS sequence"/>
</dbReference>
<keyword evidence="8" id="KW-0505">Motor protein</keyword>
<dbReference type="AlphaFoldDB" id="A0A085W9N2"/>
<dbReference type="SMART" id="SM00028">
    <property type="entry name" value="TPR"/>
    <property type="match status" value="14"/>
</dbReference>
<feature type="repeat" description="TPR" evidence="10">
    <location>
        <begin position="232"/>
        <end position="265"/>
    </location>
</feature>
<dbReference type="InterPro" id="IPR024983">
    <property type="entry name" value="CHAT_dom"/>
</dbReference>
<evidence type="ECO:0000256" key="5">
    <source>
        <dbReference type="ARBA" id="ARBA00022737"/>
    </source>
</evidence>
<dbReference type="EMBL" id="JMCB01000014">
    <property type="protein sequence ID" value="KFE64395.1"/>
    <property type="molecule type" value="Genomic_DNA"/>
</dbReference>
<evidence type="ECO:0000256" key="6">
    <source>
        <dbReference type="ARBA" id="ARBA00022803"/>
    </source>
</evidence>
<keyword evidence="6 10" id="KW-0802">TPR repeat</keyword>
<dbReference type="GO" id="GO:0005737">
    <property type="term" value="C:cytoplasm"/>
    <property type="evidence" value="ECO:0007669"/>
    <property type="project" value="TreeGrafter"/>
</dbReference>
<evidence type="ECO:0000259" key="11">
    <source>
        <dbReference type="Pfam" id="PF12770"/>
    </source>
</evidence>
<keyword evidence="9" id="KW-0206">Cytoskeleton</keyword>
<evidence type="ECO:0000256" key="3">
    <source>
        <dbReference type="ARBA" id="ARBA00022490"/>
    </source>
</evidence>
<reference evidence="12 13" key="1">
    <citation type="submission" date="2014-04" db="EMBL/GenBank/DDBJ databases">
        <title>Genome assembly of Hyalangium minutum DSM 14724.</title>
        <authorList>
            <person name="Sharma G."/>
            <person name="Subramanian S."/>
        </authorList>
    </citation>
    <scope>NUCLEOTIDE SEQUENCE [LARGE SCALE GENOMIC DNA]</scope>
    <source>
        <strain evidence="12 13">DSM 14724</strain>
    </source>
</reference>
<evidence type="ECO:0000256" key="10">
    <source>
        <dbReference type="PROSITE-ProRule" id="PRU00339"/>
    </source>
</evidence>
<dbReference type="PANTHER" id="PTHR45783:SF3">
    <property type="entry name" value="KINESIN LIGHT CHAIN"/>
    <property type="match status" value="1"/>
</dbReference>
<proteinExistence type="inferred from homology"/>
<keyword evidence="13" id="KW-1185">Reference proteome</keyword>
<dbReference type="InterPro" id="IPR019734">
    <property type="entry name" value="TPR_rpt"/>
</dbReference>
<dbReference type="PROSITE" id="PS50005">
    <property type="entry name" value="TPR"/>
    <property type="match status" value="6"/>
</dbReference>
<gene>
    <name evidence="12" type="ORF">DB31_2189</name>
</gene>
<evidence type="ECO:0000256" key="4">
    <source>
        <dbReference type="ARBA" id="ARBA00022701"/>
    </source>
</evidence>
<evidence type="ECO:0000256" key="2">
    <source>
        <dbReference type="ARBA" id="ARBA00009622"/>
    </source>
</evidence>
<dbReference type="Gene3D" id="1.25.40.10">
    <property type="entry name" value="Tetratricopeptide repeat domain"/>
    <property type="match status" value="4"/>
</dbReference>
<dbReference type="InterPro" id="IPR011990">
    <property type="entry name" value="TPR-like_helical_dom_sf"/>
</dbReference>
<comment type="caution">
    <text evidence="12">The sequence shown here is derived from an EMBL/GenBank/DDBJ whole genome shotgun (WGS) entry which is preliminary data.</text>
</comment>
<dbReference type="GO" id="GO:0007018">
    <property type="term" value="P:microtubule-based movement"/>
    <property type="evidence" value="ECO:0007669"/>
    <property type="project" value="TreeGrafter"/>
</dbReference>
<sequence>MALCCAASAVGAQQPDARLQEAQTAYDEAITLNKAGKYAEAVARGERALGLREAVLGGTHPEVATCLDLLGGVHLQQGNFAQAEPLLQRGLTLREAALGKDHPDVAQSLYNLANLYVAQGMRGRAEPLYQRSLAIREAALGKDHPDVAQSLTSLANLYRDLGKYAQAEPLYLRAVAIREAALGKNHLDVAQSLNSFATLYKLQGKYTQSESLYQRALAIREAALSKNHPSIAASLNNLAILYVEQGMYGRAEPLYQRALALMEETFGKNHPAVASALNNLAELYRLQGKYAQAEPLYQRALAIREAALGKDHPNVADSLNDLAHLYQRQGMYGRAKPLFERALTIREASLGKDHPDVAKSLNNLGNLYREQGIYDRAEPLYQRAIAIKEAALGQNHPSLAFSLHGLAILYAEQGMYGRAEPLYQRALAMREATLGKDHPDVAASLYDLASLYKTRGMYDQAEPLYQRALAIEEAAVGKTHPDVARTLTGLALLYGEQGMHDRAKPLFERALAIFEAVLGQNPSEAVTAPAVVASLTGLANLYQEQGMYDRAESLHKRALAIVEAVLGKNHPDVVSALNRIALLRLAQNRLGAAVPLFTRAFAVSERRLRHEALDLSEARLASFLQLLRTDEERIYALLHAHPDDARVRRLALGAALLLKGRSAEETADISRSVYRSLGAQERDTFERLRGLRTQLATLSLQGPGSLTPTAYQQHLKELSEQGDALEAGLARRSAPLRALAALPPPGEIVDRVAQALPRDGALIEFITYEDRPLVPKPGTPQEQLKGQLRYLALVLLPDATIRVRDLGPAEPMDVAATRLRDALANRDTAFQTHAQALYQQAFQPLLPLLGKTRRLFLSPDGQLALVPFAALHDGEQFLVERFDFSYLTSGKDLLPRPLEGAPATSVVVLADPDFSAPLPTPAPSMEAPSAQAYRSSSLERFFSRLSEEPTQRAWAPVPLPGTRQEAEAIQRLVPQAQLFLGAEATKERLLQLPPPSILHLATHGFFLKDASAPPRSRAIGKCCALGEDPEASSPPDPLLRSGLMFAGAGARPASHTRAAQAPPESALATALELAGLNLWGTQLVVLSACDTGRGEVNLGQGVYGLRRAFVVAGAETVVMSLWKVNDETTSELMEAYYRNLLAGHGRATALHEAMRWLRTTQPHPHFWAPFIALGRDAPLRALELSRPEPPKQ</sequence>
<dbReference type="GO" id="GO:0019894">
    <property type="term" value="F:kinesin binding"/>
    <property type="evidence" value="ECO:0007669"/>
    <property type="project" value="TreeGrafter"/>
</dbReference>
<keyword evidence="4" id="KW-0493">Microtubule</keyword>
<dbReference type="SUPFAM" id="SSF48452">
    <property type="entry name" value="TPR-like"/>
    <property type="match status" value="2"/>
</dbReference>
<dbReference type="GO" id="GO:0005871">
    <property type="term" value="C:kinesin complex"/>
    <property type="evidence" value="ECO:0007669"/>
    <property type="project" value="InterPro"/>
</dbReference>
<dbReference type="Pfam" id="PF12770">
    <property type="entry name" value="CHAT"/>
    <property type="match status" value="1"/>
</dbReference>
<feature type="domain" description="CHAT" evidence="11">
    <location>
        <begin position="833"/>
        <end position="1174"/>
    </location>
</feature>